<dbReference type="OrthoDB" id="273564at2"/>
<accession>A0A2K9LPW7</accession>
<evidence type="ECO:0000259" key="2">
    <source>
        <dbReference type="PROSITE" id="PS50006"/>
    </source>
</evidence>
<sequence>MELVIEVVSTEKHLMGSRARHVFYPAGGVIGRSAECDWVIPDQTRHMSGRHAIISYESGQFFITDISTNGVFLNGVEALGKNRAMPLNDADRLLMGQIHFQVQVNAAAGHEQPAAVVQIPRPTLGNRPAMNSTNNPMEQVDQWAAEQAKATPKAEGWHQKSHSMPDDVAPQNTPFTPPKTESDTGLPENWWEEPAEPAATKTEQQAEPEEPLPGKGVIPPLPDWDEGAMHTAIAPITEARREDREGPLRALAEGLGVQMSEIEQAGGVDFLRRAGMLLRLCMRGLVSASQARASMKNEFRLDMTLVNMKDNNPIKLSANGEQAIKHMLAEDQGSFQPMDRAMQECFDDFQEHQLAMMAGMQGAFLELMDSLSPQALEKRFDKGRSSGLSIGSKNARYWESYRELHRDLLAEDDIFASMFAEPFARAYDEQMSKLKKTRNPKGK</sequence>
<reference evidence="4" key="1">
    <citation type="submission" date="2017-08" db="EMBL/GenBank/DDBJ databases">
        <title>Direct submision.</title>
        <authorList>
            <person name="Kim S.-J."/>
            <person name="Rhee S.-K."/>
        </authorList>
    </citation>
    <scope>NUCLEOTIDE SEQUENCE [LARGE SCALE GENOMIC DNA]</scope>
    <source>
        <strain evidence="4">GI5</strain>
    </source>
</reference>
<dbReference type="InterPro" id="IPR000253">
    <property type="entry name" value="FHA_dom"/>
</dbReference>
<dbReference type="InterPro" id="IPR046883">
    <property type="entry name" value="T6SS_FHA_C"/>
</dbReference>
<feature type="domain" description="FHA" evidence="2">
    <location>
        <begin position="28"/>
        <end position="78"/>
    </location>
</feature>
<name>A0A2K9LPW7_9GAMM</name>
<evidence type="ECO:0000313" key="4">
    <source>
        <dbReference type="Proteomes" id="UP000235116"/>
    </source>
</evidence>
<dbReference type="SMART" id="SM00240">
    <property type="entry name" value="FHA"/>
    <property type="match status" value="1"/>
</dbReference>
<dbReference type="Pfam" id="PF00498">
    <property type="entry name" value="FHA"/>
    <property type="match status" value="1"/>
</dbReference>
<proteinExistence type="predicted"/>
<dbReference type="InterPro" id="IPR017735">
    <property type="entry name" value="T6SS_FHA"/>
</dbReference>
<feature type="region of interest" description="Disordered" evidence="1">
    <location>
        <begin position="143"/>
        <end position="215"/>
    </location>
</feature>
<evidence type="ECO:0000313" key="3">
    <source>
        <dbReference type="EMBL" id="AUM14332.1"/>
    </source>
</evidence>
<dbReference type="Proteomes" id="UP000235116">
    <property type="component" value="Chromosome"/>
</dbReference>
<organism evidence="3 4">
    <name type="scientific">Ketobacter alkanivorans</name>
    <dbReference type="NCBI Taxonomy" id="1917421"/>
    <lineage>
        <taxon>Bacteria</taxon>
        <taxon>Pseudomonadati</taxon>
        <taxon>Pseudomonadota</taxon>
        <taxon>Gammaproteobacteria</taxon>
        <taxon>Pseudomonadales</taxon>
        <taxon>Ketobacteraceae</taxon>
        <taxon>Ketobacter</taxon>
    </lineage>
</organism>
<dbReference type="SUPFAM" id="SSF49879">
    <property type="entry name" value="SMAD/FHA domain"/>
    <property type="match status" value="1"/>
</dbReference>
<gene>
    <name evidence="3" type="ORF">Kalk_18710</name>
</gene>
<evidence type="ECO:0000256" key="1">
    <source>
        <dbReference type="SAM" id="MobiDB-lite"/>
    </source>
</evidence>
<dbReference type="NCBIfam" id="TIGR03354">
    <property type="entry name" value="VI_FHA"/>
    <property type="match status" value="1"/>
</dbReference>
<protein>
    <recommendedName>
        <fullName evidence="2">FHA domain-containing protein</fullName>
    </recommendedName>
</protein>
<dbReference type="Gene3D" id="2.60.200.20">
    <property type="match status" value="1"/>
</dbReference>
<dbReference type="KEGG" id="kak:Kalk_18710"/>
<dbReference type="AlphaFoldDB" id="A0A2K9LPW7"/>
<dbReference type="InterPro" id="IPR008984">
    <property type="entry name" value="SMAD_FHA_dom_sf"/>
</dbReference>
<dbReference type="EMBL" id="CP022684">
    <property type="protein sequence ID" value="AUM14332.1"/>
    <property type="molecule type" value="Genomic_DNA"/>
</dbReference>
<dbReference type="CDD" id="cd00060">
    <property type="entry name" value="FHA"/>
    <property type="match status" value="1"/>
</dbReference>
<dbReference type="RefSeq" id="WP_101895706.1">
    <property type="nucleotide sequence ID" value="NZ_CP022684.1"/>
</dbReference>
<dbReference type="Pfam" id="PF20232">
    <property type="entry name" value="T6SS_FHA_C"/>
    <property type="match status" value="1"/>
</dbReference>
<keyword evidence="4" id="KW-1185">Reference proteome</keyword>
<dbReference type="PROSITE" id="PS50006">
    <property type="entry name" value="FHA_DOMAIN"/>
    <property type="match status" value="1"/>
</dbReference>